<proteinExistence type="predicted"/>
<sequence length="107" mass="12330">MTNLTLEKKMLELEDSGMPDRNEPDHKVCVDSICLLYGFSEDNILNGKRCLVLEKTILGVNGYYPRNESWFLCHVDGLPYLHDIRSDHLMHLDDSDHLVIEKLSKGQ</sequence>
<evidence type="ECO:0000313" key="1">
    <source>
        <dbReference type="EMBL" id="WNV45675.1"/>
    </source>
</evidence>
<name>A0AB38Z3P1_9CAUD</name>
<dbReference type="EMBL" id="OR472445">
    <property type="protein sequence ID" value="WNV45675.1"/>
    <property type="molecule type" value="Genomic_DNA"/>
</dbReference>
<protein>
    <submittedName>
        <fullName evidence="1">Uncharacterized protein</fullName>
    </submittedName>
</protein>
<reference evidence="1" key="1">
    <citation type="submission" date="2023-08" db="EMBL/GenBank/DDBJ databases">
        <authorList>
            <person name="Rotman E.R."/>
            <person name="Mimee M."/>
        </authorList>
    </citation>
    <scope>NUCLEOTIDE SEQUENCE</scope>
</reference>
<gene>
    <name evidence="1" type="ORF">FVZTVLPZ_CDS0178</name>
</gene>
<accession>A0AB38Z3P1</accession>
<organism evidence="1">
    <name type="scientific">Klebsiella phage vB_KpnM_Iguana_ER37</name>
    <dbReference type="NCBI Taxonomy" id="3076781"/>
    <lineage>
        <taxon>Viruses</taxon>
        <taxon>Duplodnaviria</taxon>
        <taxon>Heunggongvirae</taxon>
        <taxon>Uroviricota</taxon>
        <taxon>Caudoviricetes</taxon>
    </lineage>
</organism>